<comment type="caution">
    <text evidence="1">The sequence shown here is derived from an EMBL/GenBank/DDBJ whole genome shotgun (WGS) entry which is preliminary data.</text>
</comment>
<dbReference type="EMBL" id="CAIE01000026">
    <property type="protein sequence ID" value="CCH18350.1"/>
    <property type="molecule type" value="Genomic_DNA"/>
</dbReference>
<sequence>MDGVELLVAALTLGVSNGVTDATSAVVRDAADSFRGLVRRRLTGTGQEALRTLETEGTDSGIWQVRLTADLIRAGVDRDEQILSLARELLARAEAAGPRTEIGPVDARGANGVQFGSANIQHNTFN</sequence>
<name>I0L3F3_9ACTN</name>
<evidence type="ECO:0000313" key="2">
    <source>
        <dbReference type="Proteomes" id="UP000003448"/>
    </source>
</evidence>
<evidence type="ECO:0000313" key="1">
    <source>
        <dbReference type="EMBL" id="CCH18350.1"/>
    </source>
</evidence>
<dbReference type="OrthoDB" id="3298878at2"/>
<accession>I0L3F3</accession>
<organism evidence="1 2">
    <name type="scientific">Micromonospora lupini str. Lupac 08</name>
    <dbReference type="NCBI Taxonomy" id="1150864"/>
    <lineage>
        <taxon>Bacteria</taxon>
        <taxon>Bacillati</taxon>
        <taxon>Actinomycetota</taxon>
        <taxon>Actinomycetes</taxon>
        <taxon>Micromonosporales</taxon>
        <taxon>Micromonosporaceae</taxon>
        <taxon>Micromonospora</taxon>
    </lineage>
</organism>
<reference evidence="2" key="1">
    <citation type="journal article" date="2012" name="J. Bacteriol.">
        <title>Genome Sequence of Micromonospora lupini Lupac 08, Isolated from Root Nodules of Lupinus angustifolius.</title>
        <authorList>
            <person name="Alonso-Vega P."/>
            <person name="Normand P."/>
            <person name="Bacigalupe R."/>
            <person name="Pujic P."/>
            <person name="Lajus A."/>
            <person name="Vallenet D."/>
            <person name="Carro L."/>
            <person name="Coll P."/>
            <person name="Trujillo M.E."/>
        </authorList>
    </citation>
    <scope>NUCLEOTIDE SEQUENCE [LARGE SCALE GENOMIC DNA]</scope>
    <source>
        <strain evidence="2">Lupac 08</strain>
    </source>
</reference>
<proteinExistence type="predicted"/>
<gene>
    <name evidence="1" type="ORF">MILUP08_43259</name>
</gene>
<dbReference type="RefSeq" id="WP_007459653.1">
    <property type="nucleotide sequence ID" value="NZ_HF570108.1"/>
</dbReference>
<protein>
    <recommendedName>
        <fullName evidence="3">RHIM domain-containing protein</fullName>
    </recommendedName>
</protein>
<keyword evidence="2" id="KW-1185">Reference proteome</keyword>
<dbReference type="Proteomes" id="UP000003448">
    <property type="component" value="Unassembled WGS sequence"/>
</dbReference>
<dbReference type="AlphaFoldDB" id="I0L3F3"/>
<dbReference type="STRING" id="1150864.MILUP08_43259"/>
<dbReference type="eggNOG" id="ENOG50333RN">
    <property type="taxonomic scope" value="Bacteria"/>
</dbReference>
<evidence type="ECO:0008006" key="3">
    <source>
        <dbReference type="Google" id="ProtNLM"/>
    </source>
</evidence>